<dbReference type="PANTHER" id="PTHR10584:SF166">
    <property type="entry name" value="RIBOKINASE"/>
    <property type="match status" value="1"/>
</dbReference>
<feature type="region of interest" description="Disordered" evidence="5">
    <location>
        <begin position="1"/>
        <end position="33"/>
    </location>
</feature>
<dbReference type="EC" id="2.7.4.7" evidence="7"/>
<dbReference type="SUPFAM" id="SSF53613">
    <property type="entry name" value="Ribokinase-like"/>
    <property type="match status" value="1"/>
</dbReference>
<feature type="compositionally biased region" description="Acidic residues" evidence="5">
    <location>
        <begin position="16"/>
        <end position="27"/>
    </location>
</feature>
<dbReference type="InterPro" id="IPR029056">
    <property type="entry name" value="Ribokinase-like"/>
</dbReference>
<evidence type="ECO:0000256" key="2">
    <source>
        <dbReference type="ARBA" id="ARBA00022679"/>
    </source>
</evidence>
<feature type="compositionally biased region" description="Low complexity" evidence="5">
    <location>
        <begin position="1"/>
        <end position="15"/>
    </location>
</feature>
<evidence type="ECO:0000256" key="1">
    <source>
        <dbReference type="ARBA" id="ARBA00010688"/>
    </source>
</evidence>
<proteinExistence type="inferred from homology"/>
<dbReference type="AlphaFoldDB" id="A0A8J8B9W1"/>
<dbReference type="InterPro" id="IPR002139">
    <property type="entry name" value="Ribo/fructo_kinase"/>
</dbReference>
<dbReference type="Pfam" id="PF00294">
    <property type="entry name" value="PfkB"/>
    <property type="match status" value="1"/>
</dbReference>
<sequence length="346" mass="35668">MTGTAAAAAAAAAADADAEPTEADPTDGEAQPKPEVVVFGQAGRDLVLPVDELPQPGTSAVVHTHREVLGGKGANQAVSFARLGVPVALVAVLGDDRAGDEVLAQARADGIDVSCVVRRTGTATGLIVEVLDCEHRWRYLEDLPEAVRLTRTDVEAAARLLTGADSAVIQLQQPAAACLAAAALARASGCRVVLDGAPRPEHRRALLRNAHVLRADAHEAELLTGRQIHGVEDAVRAAGDLVDAAGGPELVALAVEGEGNLFAWEGGHVFYPLDDTDTMDTTGAGDSFVAALTSALAFGEPPQEAGRWAVAASGLTVQHSGGRPRMTAETLQARLAMLPVVSPVTR</sequence>
<evidence type="ECO:0000256" key="5">
    <source>
        <dbReference type="SAM" id="MobiDB-lite"/>
    </source>
</evidence>
<evidence type="ECO:0000256" key="4">
    <source>
        <dbReference type="RuleBase" id="RU003704"/>
    </source>
</evidence>
<organism evidence="7 8">
    <name type="scientific">Actinocrinis puniceicyclus</name>
    <dbReference type="NCBI Taxonomy" id="977794"/>
    <lineage>
        <taxon>Bacteria</taxon>
        <taxon>Bacillati</taxon>
        <taxon>Actinomycetota</taxon>
        <taxon>Actinomycetes</taxon>
        <taxon>Catenulisporales</taxon>
        <taxon>Actinospicaceae</taxon>
        <taxon>Actinocrinis</taxon>
    </lineage>
</organism>
<dbReference type="GO" id="GO:0008972">
    <property type="term" value="F:phosphomethylpyrimidine kinase activity"/>
    <property type="evidence" value="ECO:0007669"/>
    <property type="project" value="UniProtKB-EC"/>
</dbReference>
<dbReference type="PANTHER" id="PTHR10584">
    <property type="entry name" value="SUGAR KINASE"/>
    <property type="match status" value="1"/>
</dbReference>
<evidence type="ECO:0000313" key="7">
    <source>
        <dbReference type="EMBL" id="MBS2961448.1"/>
    </source>
</evidence>
<evidence type="ECO:0000256" key="3">
    <source>
        <dbReference type="ARBA" id="ARBA00022777"/>
    </source>
</evidence>
<dbReference type="EMBL" id="JAGSXH010000001">
    <property type="protein sequence ID" value="MBS2961448.1"/>
    <property type="molecule type" value="Genomic_DNA"/>
</dbReference>
<evidence type="ECO:0000259" key="6">
    <source>
        <dbReference type="Pfam" id="PF00294"/>
    </source>
</evidence>
<keyword evidence="8" id="KW-1185">Reference proteome</keyword>
<dbReference type="InterPro" id="IPR011611">
    <property type="entry name" value="PfkB_dom"/>
</dbReference>
<reference evidence="7" key="1">
    <citation type="submission" date="2021-04" db="EMBL/GenBank/DDBJ databases">
        <title>Genome based classification of Actinospica acidithermotolerans sp. nov., an actinobacterium isolated from an Indonesian hot spring.</title>
        <authorList>
            <person name="Kusuma A.B."/>
            <person name="Putra K.E."/>
            <person name="Nafisah S."/>
            <person name="Loh J."/>
            <person name="Nouioui I."/>
            <person name="Goodfellow M."/>
        </authorList>
    </citation>
    <scope>NUCLEOTIDE SEQUENCE</scope>
    <source>
        <strain evidence="7">DSM 45618</strain>
    </source>
</reference>
<dbReference type="GO" id="GO:0008902">
    <property type="term" value="F:hydroxymethylpyrimidine kinase activity"/>
    <property type="evidence" value="ECO:0007669"/>
    <property type="project" value="UniProtKB-EC"/>
</dbReference>
<dbReference type="InterPro" id="IPR002173">
    <property type="entry name" value="Carboh/pur_kinase_PfkB_CS"/>
</dbReference>
<protein>
    <submittedName>
        <fullName evidence="7">Bifunctional hydroxymethylpyrimidine kinase/phosphomethylpyrimidine kinase</fullName>
        <ecNumber evidence="7">2.7.1.49</ecNumber>
        <ecNumber evidence="7">2.7.4.7</ecNumber>
    </submittedName>
</protein>
<evidence type="ECO:0000313" key="8">
    <source>
        <dbReference type="Proteomes" id="UP000677913"/>
    </source>
</evidence>
<comment type="caution">
    <text evidence="7">The sequence shown here is derived from an EMBL/GenBank/DDBJ whole genome shotgun (WGS) entry which is preliminary data.</text>
</comment>
<dbReference type="Gene3D" id="3.40.1190.20">
    <property type="match status" value="1"/>
</dbReference>
<dbReference type="EC" id="2.7.1.49" evidence="7"/>
<dbReference type="PRINTS" id="PR00990">
    <property type="entry name" value="RIBOKINASE"/>
</dbReference>
<name>A0A8J8B9W1_9ACTN</name>
<dbReference type="RefSeq" id="WP_211463148.1">
    <property type="nucleotide sequence ID" value="NZ_JAGSXH010000001.1"/>
</dbReference>
<dbReference type="PROSITE" id="PS00584">
    <property type="entry name" value="PFKB_KINASES_2"/>
    <property type="match status" value="1"/>
</dbReference>
<dbReference type="GO" id="GO:0006796">
    <property type="term" value="P:phosphate-containing compound metabolic process"/>
    <property type="evidence" value="ECO:0007669"/>
    <property type="project" value="UniProtKB-ARBA"/>
</dbReference>
<keyword evidence="3 4" id="KW-0418">Kinase</keyword>
<comment type="similarity">
    <text evidence="1 4">Belongs to the carbohydrate kinase PfkB family.</text>
</comment>
<keyword evidence="2 4" id="KW-0808">Transferase</keyword>
<dbReference type="PROSITE" id="PS00583">
    <property type="entry name" value="PFKB_KINASES_1"/>
    <property type="match status" value="1"/>
</dbReference>
<gene>
    <name evidence="7" type="ORF">KGA66_00220</name>
</gene>
<dbReference type="Proteomes" id="UP000677913">
    <property type="component" value="Unassembled WGS sequence"/>
</dbReference>
<feature type="domain" description="Carbohydrate kinase PfkB" evidence="6">
    <location>
        <begin position="34"/>
        <end position="324"/>
    </location>
</feature>
<dbReference type="GO" id="GO:0005829">
    <property type="term" value="C:cytosol"/>
    <property type="evidence" value="ECO:0007669"/>
    <property type="project" value="TreeGrafter"/>
</dbReference>
<accession>A0A8J8B9W1</accession>